<evidence type="ECO:0000256" key="4">
    <source>
        <dbReference type="ARBA" id="ARBA00022833"/>
    </source>
</evidence>
<evidence type="ECO:0000256" key="1">
    <source>
        <dbReference type="ARBA" id="ARBA00001947"/>
    </source>
</evidence>
<reference evidence="8" key="1">
    <citation type="submission" date="2017-06" db="EMBL/GenBank/DDBJ databases">
        <authorList>
            <person name="Varghese N."/>
            <person name="Submissions S."/>
        </authorList>
    </citation>
    <scope>NUCLEOTIDE SEQUENCE [LARGE SCALE GENOMIC DNA]</scope>
    <source>
        <strain evidence="8">LNB2</strain>
    </source>
</reference>
<name>A0A239BJX3_9SPHN</name>
<dbReference type="Pfam" id="PF01979">
    <property type="entry name" value="Amidohydro_1"/>
    <property type="match status" value="1"/>
</dbReference>
<dbReference type="InterPro" id="IPR011059">
    <property type="entry name" value="Metal-dep_hydrolase_composite"/>
</dbReference>
<protein>
    <submittedName>
        <fullName evidence="7">Formimidoylglutamate deiminase</fullName>
    </submittedName>
</protein>
<dbReference type="EMBL" id="FZOS01000001">
    <property type="protein sequence ID" value="SNS07681.1"/>
    <property type="molecule type" value="Genomic_DNA"/>
</dbReference>
<dbReference type="PANTHER" id="PTHR11271">
    <property type="entry name" value="GUANINE DEAMINASE"/>
    <property type="match status" value="1"/>
</dbReference>
<keyword evidence="4" id="KW-0862">Zinc</keyword>
<dbReference type="OrthoDB" id="9796020at2"/>
<keyword evidence="3" id="KW-0378">Hydrolase</keyword>
<evidence type="ECO:0000313" key="7">
    <source>
        <dbReference type="EMBL" id="SNS07681.1"/>
    </source>
</evidence>
<gene>
    <name evidence="7" type="ORF">SAMN06295912_101191</name>
</gene>
<evidence type="ECO:0000259" key="5">
    <source>
        <dbReference type="Pfam" id="PF01979"/>
    </source>
</evidence>
<accession>A0A239BJX3</accession>
<dbReference type="GO" id="GO:0019239">
    <property type="term" value="F:deaminase activity"/>
    <property type="evidence" value="ECO:0007669"/>
    <property type="project" value="TreeGrafter"/>
</dbReference>
<dbReference type="NCBIfam" id="NF006684">
    <property type="entry name" value="PRK09229.1-5"/>
    <property type="match status" value="1"/>
</dbReference>
<dbReference type="PANTHER" id="PTHR11271:SF48">
    <property type="entry name" value="AMIDOHYDROLASE-RELATED DOMAIN-CONTAINING PROTEIN"/>
    <property type="match status" value="1"/>
</dbReference>
<dbReference type="GO" id="GO:0005829">
    <property type="term" value="C:cytosol"/>
    <property type="evidence" value="ECO:0007669"/>
    <property type="project" value="TreeGrafter"/>
</dbReference>
<evidence type="ECO:0000256" key="3">
    <source>
        <dbReference type="ARBA" id="ARBA00022801"/>
    </source>
</evidence>
<dbReference type="Proteomes" id="UP000198281">
    <property type="component" value="Unassembled WGS sequence"/>
</dbReference>
<dbReference type="SUPFAM" id="SSF51556">
    <property type="entry name" value="Metallo-dependent hydrolases"/>
    <property type="match status" value="1"/>
</dbReference>
<dbReference type="AlphaFoldDB" id="A0A239BJX3"/>
<sequence>MVEPSTFHFASVRLADGWARNVRISVAAGRISTIEQAVSADASDVRIAIGIPAMGNLHSHAFQRAMAGLTGLRGAGDDSFWTWRDLMYRFVGQLTPDDLEALAALAYVEMVEAGYARVGEFHYLHHDLDGRGYANPAEMAERVAAAANVAGIGLTMLPVFYAQGGFGGQPAGEGQRRFLSSVDGYARLIEASRAALAGIDGAVVGIAPHSLRAVTPEQLDAILPLAAANPIHIHIAEQTREVEDCLAWSGSRPVQWLLDNAPVDPNWCLVHATHLDDAEVGRLASSGAVAGLCPITEADLGDGLFPAVTFRGLGGAWGIGTDSNVAIDMADELRLLEYGQRLHHRGRNVLAGEGEVVGDRIFADALHGGARALGAAMGLAVGMPADWVSLDGDHPALCGRSDASLLDSFIFAAGRSAIDGVWRGGRQMVAGGRHKARAAVVARYHVVLQRLLAS</sequence>
<dbReference type="InterPro" id="IPR051607">
    <property type="entry name" value="Metallo-dep_hydrolases"/>
</dbReference>
<organism evidence="7 8">
    <name type="scientific">Edaphosphingomonas laterariae</name>
    <dbReference type="NCBI Taxonomy" id="861865"/>
    <lineage>
        <taxon>Bacteria</taxon>
        <taxon>Pseudomonadati</taxon>
        <taxon>Pseudomonadota</taxon>
        <taxon>Alphaproteobacteria</taxon>
        <taxon>Sphingomonadales</taxon>
        <taxon>Rhizorhabdaceae</taxon>
        <taxon>Edaphosphingomonas</taxon>
    </lineage>
</organism>
<evidence type="ECO:0000259" key="6">
    <source>
        <dbReference type="Pfam" id="PF22429"/>
    </source>
</evidence>
<feature type="domain" description="Formimidoylglutamate deiminase N-terminal" evidence="6">
    <location>
        <begin position="14"/>
        <end position="46"/>
    </location>
</feature>
<proteinExistence type="predicted"/>
<dbReference type="Gene3D" id="2.30.40.10">
    <property type="entry name" value="Urease, subunit C, domain 1"/>
    <property type="match status" value="1"/>
</dbReference>
<dbReference type="NCBIfam" id="NF006683">
    <property type="entry name" value="PRK09229.1-4"/>
    <property type="match status" value="1"/>
</dbReference>
<keyword evidence="8" id="KW-1185">Reference proteome</keyword>
<dbReference type="InterPro" id="IPR055156">
    <property type="entry name" value="HutF-like_N"/>
</dbReference>
<dbReference type="InterPro" id="IPR032466">
    <property type="entry name" value="Metal_Hydrolase"/>
</dbReference>
<dbReference type="NCBIfam" id="NF006681">
    <property type="entry name" value="PRK09229.1-2"/>
    <property type="match status" value="1"/>
</dbReference>
<evidence type="ECO:0000256" key="2">
    <source>
        <dbReference type="ARBA" id="ARBA00022723"/>
    </source>
</evidence>
<evidence type="ECO:0000313" key="8">
    <source>
        <dbReference type="Proteomes" id="UP000198281"/>
    </source>
</evidence>
<dbReference type="Pfam" id="PF22429">
    <property type="entry name" value="HutF_N"/>
    <property type="match status" value="1"/>
</dbReference>
<keyword evidence="2" id="KW-0479">Metal-binding</keyword>
<feature type="domain" description="Amidohydrolase-related" evidence="5">
    <location>
        <begin position="51"/>
        <end position="427"/>
    </location>
</feature>
<dbReference type="InterPro" id="IPR010252">
    <property type="entry name" value="HutF"/>
</dbReference>
<dbReference type="RefSeq" id="WP_089217719.1">
    <property type="nucleotide sequence ID" value="NZ_FZOS01000001.1"/>
</dbReference>
<dbReference type="InterPro" id="IPR006680">
    <property type="entry name" value="Amidohydro-rel"/>
</dbReference>
<dbReference type="NCBIfam" id="TIGR02022">
    <property type="entry name" value="hutF"/>
    <property type="match status" value="1"/>
</dbReference>
<dbReference type="GO" id="GO:0046872">
    <property type="term" value="F:metal ion binding"/>
    <property type="evidence" value="ECO:0007669"/>
    <property type="project" value="UniProtKB-KW"/>
</dbReference>
<dbReference type="Gene3D" id="3.20.20.140">
    <property type="entry name" value="Metal-dependent hydrolases"/>
    <property type="match status" value="1"/>
</dbReference>
<dbReference type="SUPFAM" id="SSF51338">
    <property type="entry name" value="Composite domain of metallo-dependent hydrolases"/>
    <property type="match status" value="1"/>
</dbReference>
<comment type="cofactor">
    <cofactor evidence="1">
        <name>Zn(2+)</name>
        <dbReference type="ChEBI" id="CHEBI:29105"/>
    </cofactor>
</comment>